<evidence type="ECO:0000256" key="5">
    <source>
        <dbReference type="ARBA" id="ARBA00022747"/>
    </source>
</evidence>
<dbReference type="PATRIC" id="fig|1719120.3.peg.3647"/>
<accession>A0A0P7ZBX4</accession>
<feature type="domain" description="DNA methylase adenine-specific" evidence="9">
    <location>
        <begin position="157"/>
        <end position="474"/>
    </location>
</feature>
<dbReference type="Gene3D" id="3.40.50.150">
    <property type="entry name" value="Vaccinia Virus protein VP39"/>
    <property type="match status" value="1"/>
</dbReference>
<name>A0A0P7ZBX4_9EURY</name>
<evidence type="ECO:0000313" key="11">
    <source>
        <dbReference type="EMBL" id="KPQ42096.1"/>
    </source>
</evidence>
<dbReference type="InterPro" id="IPR004546">
    <property type="entry name" value="Restrct_endonuc_T1M"/>
</dbReference>
<dbReference type="Gene3D" id="1.20.1260.30">
    <property type="match status" value="1"/>
</dbReference>
<dbReference type="Proteomes" id="UP000050360">
    <property type="component" value="Unassembled WGS sequence"/>
</dbReference>
<evidence type="ECO:0000256" key="8">
    <source>
        <dbReference type="SAM" id="Phobius"/>
    </source>
</evidence>
<reference evidence="11 12" key="1">
    <citation type="submission" date="2015-09" db="EMBL/GenBank/DDBJ databases">
        <title>A metagenomics-based metabolic model of nitrate-dependent anaerobic oxidation of methane by Methanoperedens-like archaea.</title>
        <authorList>
            <person name="Arshad A."/>
            <person name="Speth D.R."/>
            <person name="De Graaf R.M."/>
            <person name="Op Den Camp H.J."/>
            <person name="Jetten M.S."/>
            <person name="Welte C.U."/>
        </authorList>
    </citation>
    <scope>NUCLEOTIDE SEQUENCE [LARGE SCALE GENOMIC DNA]</scope>
</reference>
<dbReference type="GO" id="GO:0009007">
    <property type="term" value="F:site-specific DNA-methyltransferase (adenine-specific) activity"/>
    <property type="evidence" value="ECO:0007669"/>
    <property type="project" value="UniProtKB-EC"/>
</dbReference>
<evidence type="ECO:0000256" key="1">
    <source>
        <dbReference type="ARBA" id="ARBA00011900"/>
    </source>
</evidence>
<feature type="coiled-coil region" evidence="7">
    <location>
        <begin position="478"/>
        <end position="505"/>
    </location>
</feature>
<feature type="transmembrane region" description="Helical" evidence="8">
    <location>
        <begin position="374"/>
        <end position="395"/>
    </location>
</feature>
<protein>
    <recommendedName>
        <fullName evidence="1">site-specific DNA-methyltransferase (adenine-specific)</fullName>
        <ecNumber evidence="1">2.1.1.72</ecNumber>
    </recommendedName>
</protein>
<dbReference type="EC" id="2.1.1.72" evidence="1"/>
<keyword evidence="4" id="KW-0949">S-adenosyl-L-methionine</keyword>
<dbReference type="NCBIfam" id="TIGR00497">
    <property type="entry name" value="hsdM"/>
    <property type="match status" value="1"/>
</dbReference>
<dbReference type="InterPro" id="IPR038333">
    <property type="entry name" value="T1MK-like_N_sf"/>
</dbReference>
<evidence type="ECO:0000256" key="4">
    <source>
        <dbReference type="ARBA" id="ARBA00022691"/>
    </source>
</evidence>
<comment type="caution">
    <text evidence="11">The sequence shown here is derived from an EMBL/GenBank/DDBJ whole genome shotgun (WGS) entry which is preliminary data.</text>
</comment>
<dbReference type="SUPFAM" id="SSF53335">
    <property type="entry name" value="S-adenosyl-L-methionine-dependent methyltransferases"/>
    <property type="match status" value="1"/>
</dbReference>
<keyword evidence="5" id="KW-0680">Restriction system</keyword>
<dbReference type="PANTHER" id="PTHR42933:SF3">
    <property type="entry name" value="TYPE I RESTRICTION ENZYME MJAVIII METHYLASE SUBUNIT"/>
    <property type="match status" value="1"/>
</dbReference>
<dbReference type="PROSITE" id="PS00092">
    <property type="entry name" value="N6_MTASE"/>
    <property type="match status" value="1"/>
</dbReference>
<dbReference type="PRINTS" id="PR00507">
    <property type="entry name" value="N12N6MTFRASE"/>
</dbReference>
<evidence type="ECO:0000256" key="3">
    <source>
        <dbReference type="ARBA" id="ARBA00022679"/>
    </source>
</evidence>
<dbReference type="InterPro" id="IPR051537">
    <property type="entry name" value="DNA_Adenine_Mtase"/>
</dbReference>
<evidence type="ECO:0000313" key="12">
    <source>
        <dbReference type="Proteomes" id="UP000050360"/>
    </source>
</evidence>
<keyword evidence="8" id="KW-0812">Transmembrane</keyword>
<evidence type="ECO:0000259" key="10">
    <source>
        <dbReference type="Pfam" id="PF12161"/>
    </source>
</evidence>
<dbReference type="PANTHER" id="PTHR42933">
    <property type="entry name" value="SLR6095 PROTEIN"/>
    <property type="match status" value="1"/>
</dbReference>
<dbReference type="Pfam" id="PF02384">
    <property type="entry name" value="N6_Mtase"/>
    <property type="match status" value="1"/>
</dbReference>
<dbReference type="GO" id="GO:0032259">
    <property type="term" value="P:methylation"/>
    <property type="evidence" value="ECO:0007669"/>
    <property type="project" value="UniProtKB-KW"/>
</dbReference>
<keyword evidence="8" id="KW-1133">Transmembrane helix</keyword>
<dbReference type="GO" id="GO:0008170">
    <property type="term" value="F:N-methyltransferase activity"/>
    <property type="evidence" value="ECO:0007669"/>
    <property type="project" value="InterPro"/>
</dbReference>
<feature type="domain" description="N6 adenine-specific DNA methyltransferase N-terminal" evidence="10">
    <location>
        <begin position="10"/>
        <end position="145"/>
    </location>
</feature>
<evidence type="ECO:0000256" key="7">
    <source>
        <dbReference type="SAM" id="Coils"/>
    </source>
</evidence>
<keyword evidence="8" id="KW-0472">Membrane</keyword>
<dbReference type="InterPro" id="IPR022749">
    <property type="entry name" value="D12N6_MeTrfase_N"/>
</dbReference>
<dbReference type="InterPro" id="IPR002052">
    <property type="entry name" value="DNA_methylase_N6_adenine_CS"/>
</dbReference>
<dbReference type="InterPro" id="IPR029063">
    <property type="entry name" value="SAM-dependent_MTases_sf"/>
</dbReference>
<evidence type="ECO:0000256" key="2">
    <source>
        <dbReference type="ARBA" id="ARBA00022603"/>
    </source>
</evidence>
<keyword evidence="7" id="KW-0175">Coiled coil</keyword>
<evidence type="ECO:0000259" key="9">
    <source>
        <dbReference type="Pfam" id="PF02384"/>
    </source>
</evidence>
<dbReference type="GO" id="GO:0009307">
    <property type="term" value="P:DNA restriction-modification system"/>
    <property type="evidence" value="ECO:0007669"/>
    <property type="project" value="UniProtKB-KW"/>
</dbReference>
<comment type="catalytic activity">
    <reaction evidence="6">
        <text>a 2'-deoxyadenosine in DNA + S-adenosyl-L-methionine = an N(6)-methyl-2'-deoxyadenosine in DNA + S-adenosyl-L-homocysteine + H(+)</text>
        <dbReference type="Rhea" id="RHEA:15197"/>
        <dbReference type="Rhea" id="RHEA-COMP:12418"/>
        <dbReference type="Rhea" id="RHEA-COMP:12419"/>
        <dbReference type="ChEBI" id="CHEBI:15378"/>
        <dbReference type="ChEBI" id="CHEBI:57856"/>
        <dbReference type="ChEBI" id="CHEBI:59789"/>
        <dbReference type="ChEBI" id="CHEBI:90615"/>
        <dbReference type="ChEBI" id="CHEBI:90616"/>
        <dbReference type="EC" id="2.1.1.72"/>
    </reaction>
</comment>
<proteinExistence type="predicted"/>
<dbReference type="InterPro" id="IPR003356">
    <property type="entry name" value="DNA_methylase_A-5"/>
</dbReference>
<sequence>MEPKTSKTTISNTLWRACDTFRGKIDSSTYKDYVLVMLFVKYLSDTYKEHLEDYEKKYEGDKERIQRALGRDRFVLDEKSTFDHIYSKRNESNVGEVINKALEHIEEENKMKLRGVFRNIDFNSESILGQTKDRNIMLKHLLEDFKDLDLRPTSIGSADVIGDAYEYMIGKFASDAGKKGGEFFTPSEVSELVSRLVKPKENDRIYDATIGSGSLVIRTAKKVPSGKVAIYGQERNGQTHSLCRMNMFLHKFDDANIAWGDTLSNPMFLEDGKLMKFQVIVANPPFSLDKWAMGFAGSGDDRDFTMEASLDPYRRFEWGVPPKSKGDYAFVQHMLYSLAEGGRMGIVLPHGVLFRGATEGAIRKQIIELNLLDAVIGLPANLFFGTGIPACILVFKKNRSRRDILFIDASNDGHFEKGKNQNILREEDIQRIVDAYDKYENIDRFAHVASPDEIKENEYNLNIPRYVDTFEEEKPVDMDAVKENIANIKRELAEVEVKMQKQLEELGL</sequence>
<gene>
    <name evidence="11" type="ORF">MPEBLZ_03357</name>
</gene>
<dbReference type="GO" id="GO:0003677">
    <property type="term" value="F:DNA binding"/>
    <property type="evidence" value="ECO:0007669"/>
    <property type="project" value="InterPro"/>
</dbReference>
<evidence type="ECO:0000256" key="6">
    <source>
        <dbReference type="ARBA" id="ARBA00047942"/>
    </source>
</evidence>
<dbReference type="AlphaFoldDB" id="A0A0P7ZBX4"/>
<organism evidence="11 12">
    <name type="scientific">Candidatus Methanoperedens nitratireducens</name>
    <dbReference type="NCBI Taxonomy" id="1392998"/>
    <lineage>
        <taxon>Archaea</taxon>
        <taxon>Methanobacteriati</taxon>
        <taxon>Methanobacteriota</taxon>
        <taxon>Stenosarchaea group</taxon>
        <taxon>Methanomicrobia</taxon>
        <taxon>Methanosarcinales</taxon>
        <taxon>ANME-2 cluster</taxon>
        <taxon>Candidatus Methanoperedentaceae</taxon>
        <taxon>Candidatus Methanoperedens</taxon>
    </lineage>
</organism>
<keyword evidence="2" id="KW-0489">Methyltransferase</keyword>
<dbReference type="EMBL" id="LKCM01000267">
    <property type="protein sequence ID" value="KPQ42096.1"/>
    <property type="molecule type" value="Genomic_DNA"/>
</dbReference>
<dbReference type="Pfam" id="PF12161">
    <property type="entry name" value="HsdM_N"/>
    <property type="match status" value="1"/>
</dbReference>
<keyword evidence="3" id="KW-0808">Transferase</keyword>